<proteinExistence type="predicted"/>
<dbReference type="Proteomes" id="UP000503640">
    <property type="component" value="Unassembled WGS sequence"/>
</dbReference>
<evidence type="ECO:0008006" key="5">
    <source>
        <dbReference type="Google" id="ProtNLM"/>
    </source>
</evidence>
<dbReference type="SUPFAM" id="SSF160387">
    <property type="entry name" value="NosL/MerB-like"/>
    <property type="match status" value="1"/>
</dbReference>
<organism evidence="3 4">
    <name type="scientific">Anaeromyxobacter diazotrophicus</name>
    <dbReference type="NCBI Taxonomy" id="2590199"/>
    <lineage>
        <taxon>Bacteria</taxon>
        <taxon>Pseudomonadati</taxon>
        <taxon>Myxococcota</taxon>
        <taxon>Myxococcia</taxon>
        <taxon>Myxococcales</taxon>
        <taxon>Cystobacterineae</taxon>
        <taxon>Anaeromyxobacteraceae</taxon>
        <taxon>Anaeromyxobacter</taxon>
    </lineage>
</organism>
<dbReference type="InterPro" id="IPR008719">
    <property type="entry name" value="N2O_reductase_NosL"/>
</dbReference>
<evidence type="ECO:0000313" key="4">
    <source>
        <dbReference type="Proteomes" id="UP000503640"/>
    </source>
</evidence>
<evidence type="ECO:0000256" key="1">
    <source>
        <dbReference type="SAM" id="MobiDB-lite"/>
    </source>
</evidence>
<keyword evidence="2" id="KW-0732">Signal</keyword>
<name>A0A7I9VKR8_9BACT</name>
<feature type="region of interest" description="Disordered" evidence="1">
    <location>
        <begin position="125"/>
        <end position="150"/>
    </location>
</feature>
<accession>A0A7I9VKR8</accession>
<evidence type="ECO:0000313" key="3">
    <source>
        <dbReference type="EMBL" id="GEJ57016.1"/>
    </source>
</evidence>
<dbReference type="PROSITE" id="PS51257">
    <property type="entry name" value="PROKAR_LIPOPROTEIN"/>
    <property type="match status" value="1"/>
</dbReference>
<reference evidence="4" key="1">
    <citation type="journal article" date="2020" name="Appl. Environ. Microbiol.">
        <title>Diazotrophic Anaeromyxobacter Isolates from Soils.</title>
        <authorList>
            <person name="Masuda Y."/>
            <person name="Yamanaka H."/>
            <person name="Xu Z.X."/>
            <person name="Shiratori Y."/>
            <person name="Aono T."/>
            <person name="Amachi S."/>
            <person name="Senoo K."/>
            <person name="Itoh H."/>
        </authorList>
    </citation>
    <scope>NUCLEOTIDE SEQUENCE [LARGE SCALE GENOMIC DNA]</scope>
    <source>
        <strain evidence="4">R267</strain>
    </source>
</reference>
<dbReference type="RefSeq" id="WP_176064515.1">
    <property type="nucleotide sequence ID" value="NZ_BJTG01000004.1"/>
</dbReference>
<dbReference type="Pfam" id="PF05573">
    <property type="entry name" value="NosL"/>
    <property type="match status" value="1"/>
</dbReference>
<evidence type="ECO:0000256" key="2">
    <source>
        <dbReference type="SAM" id="SignalP"/>
    </source>
</evidence>
<dbReference type="EMBL" id="BJTG01000004">
    <property type="protein sequence ID" value="GEJ57016.1"/>
    <property type="molecule type" value="Genomic_DNA"/>
</dbReference>
<feature type="signal peptide" evidence="2">
    <location>
        <begin position="1"/>
        <end position="21"/>
    </location>
</feature>
<gene>
    <name evidence="3" type="ORF">AMYX_17570</name>
</gene>
<protein>
    <recommendedName>
        <fullName evidence="5">Lipoprotein</fullName>
    </recommendedName>
</protein>
<feature type="compositionally biased region" description="Low complexity" evidence="1">
    <location>
        <begin position="125"/>
        <end position="137"/>
    </location>
</feature>
<feature type="chain" id="PRO_5029826354" description="Lipoprotein" evidence="2">
    <location>
        <begin position="22"/>
        <end position="150"/>
    </location>
</feature>
<keyword evidence="4" id="KW-1185">Reference proteome</keyword>
<dbReference type="AlphaFoldDB" id="A0A7I9VKR8"/>
<comment type="caution">
    <text evidence="3">The sequence shown here is derived from an EMBL/GenBank/DDBJ whole genome shotgun (WGS) entry which is preliminary data.</text>
</comment>
<sequence length="150" mass="15461">MTAPRTAVALLVLAACSRGPAGPAPLDTRAETCASCRMAVSDARFAAQLDAPSEEPRFFDDVGCLRDWLAAHPRLPRGAVAWVADHRTKAWARAARAAYAEAPAVETPMASHLLAFADAASRAADPAAAGARPLGPSEVFGPHGPPDGAP</sequence>